<evidence type="ECO:0000313" key="5">
    <source>
        <dbReference type="Proteomes" id="UP000008311"/>
    </source>
</evidence>
<name>B9SUX5_RICCO</name>
<gene>
    <name evidence="4" type="ORF">RCOM_0251320</name>
</gene>
<keyword evidence="4" id="KW-0503">Monooxygenase</keyword>
<keyword evidence="5" id="KW-1185">Reference proteome</keyword>
<evidence type="ECO:0000256" key="3">
    <source>
        <dbReference type="ARBA" id="ARBA00023002"/>
    </source>
</evidence>
<keyword evidence="1" id="KW-0285">Flavoprotein</keyword>
<dbReference type="EMBL" id="EQ974156">
    <property type="protein sequence ID" value="EEF32600.1"/>
    <property type="molecule type" value="Genomic_DNA"/>
</dbReference>
<protein>
    <submittedName>
        <fullName evidence="4">Dimethylaniline monooxygenase, putative</fullName>
    </submittedName>
</protein>
<dbReference type="eggNOG" id="KOG1399">
    <property type="taxonomic scope" value="Eukaryota"/>
</dbReference>
<dbReference type="InterPro" id="IPR036188">
    <property type="entry name" value="FAD/NAD-bd_sf"/>
</dbReference>
<reference evidence="5" key="1">
    <citation type="journal article" date="2010" name="Nat. Biotechnol.">
        <title>Draft genome sequence of the oilseed species Ricinus communis.</title>
        <authorList>
            <person name="Chan A.P."/>
            <person name="Crabtree J."/>
            <person name="Zhao Q."/>
            <person name="Lorenzi H."/>
            <person name="Orvis J."/>
            <person name="Puiu D."/>
            <person name="Melake-Berhan A."/>
            <person name="Jones K.M."/>
            <person name="Redman J."/>
            <person name="Chen G."/>
            <person name="Cahoon E.B."/>
            <person name="Gedil M."/>
            <person name="Stanke M."/>
            <person name="Haas B.J."/>
            <person name="Wortman J.R."/>
            <person name="Fraser-Liggett C.M."/>
            <person name="Ravel J."/>
            <person name="Rabinowicz P.D."/>
        </authorList>
    </citation>
    <scope>NUCLEOTIDE SEQUENCE [LARGE SCALE GENOMIC DNA]</scope>
    <source>
        <strain evidence="5">cv. Hale</strain>
    </source>
</reference>
<dbReference type="AlphaFoldDB" id="B9SUX5"/>
<dbReference type="InterPro" id="IPR050346">
    <property type="entry name" value="FMO-like"/>
</dbReference>
<proteinExistence type="predicted"/>
<keyword evidence="2" id="KW-0274">FAD</keyword>
<evidence type="ECO:0000256" key="1">
    <source>
        <dbReference type="ARBA" id="ARBA00022630"/>
    </source>
</evidence>
<evidence type="ECO:0000256" key="2">
    <source>
        <dbReference type="ARBA" id="ARBA00022827"/>
    </source>
</evidence>
<dbReference type="PRINTS" id="PR00419">
    <property type="entry name" value="ADXRDTASE"/>
</dbReference>
<dbReference type="Proteomes" id="UP000008311">
    <property type="component" value="Unassembled WGS sequence"/>
</dbReference>
<evidence type="ECO:0000313" key="4">
    <source>
        <dbReference type="EMBL" id="EEF32600.1"/>
    </source>
</evidence>
<accession>B9SUX5</accession>
<dbReference type="SUPFAM" id="SSF51905">
    <property type="entry name" value="FAD/NAD(P)-binding domain"/>
    <property type="match status" value="1"/>
</dbReference>
<dbReference type="PANTHER" id="PTHR23023">
    <property type="entry name" value="DIMETHYLANILINE MONOOXYGENASE"/>
    <property type="match status" value="1"/>
</dbReference>
<dbReference type="Pfam" id="PF13450">
    <property type="entry name" value="NAD_binding_8"/>
    <property type="match status" value="1"/>
</dbReference>
<sequence length="62" mass="6740">MPTTLTSRHVAVIGAGASGLVTARELRREGHEVVVFERQSQIGGTWVYDPRVEPDPLGLDPN</sequence>
<dbReference type="GO" id="GO:0004497">
    <property type="term" value="F:monooxygenase activity"/>
    <property type="evidence" value="ECO:0007669"/>
    <property type="project" value="UniProtKB-KW"/>
</dbReference>
<dbReference type="InParanoid" id="B9SUX5"/>
<keyword evidence="3" id="KW-0560">Oxidoreductase</keyword>
<organism evidence="4 5">
    <name type="scientific">Ricinus communis</name>
    <name type="common">Castor bean</name>
    <dbReference type="NCBI Taxonomy" id="3988"/>
    <lineage>
        <taxon>Eukaryota</taxon>
        <taxon>Viridiplantae</taxon>
        <taxon>Streptophyta</taxon>
        <taxon>Embryophyta</taxon>
        <taxon>Tracheophyta</taxon>
        <taxon>Spermatophyta</taxon>
        <taxon>Magnoliopsida</taxon>
        <taxon>eudicotyledons</taxon>
        <taxon>Gunneridae</taxon>
        <taxon>Pentapetalae</taxon>
        <taxon>rosids</taxon>
        <taxon>fabids</taxon>
        <taxon>Malpighiales</taxon>
        <taxon>Euphorbiaceae</taxon>
        <taxon>Acalyphoideae</taxon>
        <taxon>Acalypheae</taxon>
        <taxon>Ricinus</taxon>
    </lineage>
</organism>
<dbReference type="Gene3D" id="3.50.50.60">
    <property type="entry name" value="FAD/NAD(P)-binding domain"/>
    <property type="match status" value="1"/>
</dbReference>